<gene>
    <name evidence="7" type="ORF">EB796_012084</name>
</gene>
<dbReference type="SUPFAM" id="SSF103481">
    <property type="entry name" value="Multidrug resistance efflux transporter EmrE"/>
    <property type="match status" value="1"/>
</dbReference>
<keyword evidence="3 5" id="KW-1133">Transmembrane helix</keyword>
<protein>
    <submittedName>
        <fullName evidence="7">SLC35E2B</fullName>
    </submittedName>
</protein>
<feature type="transmembrane region" description="Helical" evidence="5">
    <location>
        <begin position="35"/>
        <end position="57"/>
    </location>
</feature>
<evidence type="ECO:0000259" key="6">
    <source>
        <dbReference type="Pfam" id="PF03151"/>
    </source>
</evidence>
<keyword evidence="2 5" id="KW-0812">Transmembrane</keyword>
<dbReference type="PANTHER" id="PTHR11132">
    <property type="entry name" value="SOLUTE CARRIER FAMILY 35"/>
    <property type="match status" value="1"/>
</dbReference>
<comment type="caution">
    <text evidence="7">The sequence shown here is derived from an EMBL/GenBank/DDBJ whole genome shotgun (WGS) entry which is preliminary data.</text>
</comment>
<feature type="transmembrane region" description="Helical" evidence="5">
    <location>
        <begin position="86"/>
        <end position="105"/>
    </location>
</feature>
<evidence type="ECO:0000313" key="7">
    <source>
        <dbReference type="EMBL" id="KAF6029620.1"/>
    </source>
</evidence>
<feature type="domain" description="Sugar phosphate transporter" evidence="6">
    <location>
        <begin position="24"/>
        <end position="252"/>
    </location>
</feature>
<feature type="transmembrane region" description="Helical" evidence="5">
    <location>
        <begin position="147"/>
        <end position="167"/>
    </location>
</feature>
<evidence type="ECO:0000256" key="2">
    <source>
        <dbReference type="ARBA" id="ARBA00022692"/>
    </source>
</evidence>
<feature type="transmembrane region" description="Helical" evidence="5">
    <location>
        <begin position="222"/>
        <end position="251"/>
    </location>
</feature>
<sequence length="269" mass="29386">MIMITVGGAVNMYLPCGLYAPAPPKAKPPSFYKNMAIIGGFRFFTVLSGLVALKFVAVSFTETVKSSAPMFTVLVAKVMLGENTSMGVLCSLIPIMGGLALTSAYEISFNFTGMFAALCTNISECIQNVYSKKLFNSTDYQYTPAEMQFYTSLCSMVVQIPISFLIIDMNNVYETMSWSMFVSLILNGIFFHGQTITAYGLMGYISPVTHSVANTVKRALMIWLSVLIFGNPVTLLAGMGMVLVTAGVFVYNKARERESAAKELTDKHP</sequence>
<dbReference type="InterPro" id="IPR004853">
    <property type="entry name" value="Sugar_P_trans_dom"/>
</dbReference>
<feature type="transmembrane region" description="Helical" evidence="5">
    <location>
        <begin position="179"/>
        <end position="202"/>
    </location>
</feature>
<dbReference type="Pfam" id="PF03151">
    <property type="entry name" value="TPT"/>
    <property type="match status" value="1"/>
</dbReference>
<evidence type="ECO:0000256" key="3">
    <source>
        <dbReference type="ARBA" id="ARBA00022989"/>
    </source>
</evidence>
<keyword evidence="8" id="KW-1185">Reference proteome</keyword>
<name>A0A7J7JTB6_BUGNE</name>
<dbReference type="InterPro" id="IPR050186">
    <property type="entry name" value="TPT_transporter"/>
</dbReference>
<dbReference type="Proteomes" id="UP000593567">
    <property type="component" value="Unassembled WGS sequence"/>
</dbReference>
<evidence type="ECO:0000256" key="4">
    <source>
        <dbReference type="ARBA" id="ARBA00023136"/>
    </source>
</evidence>
<reference evidence="7" key="1">
    <citation type="submission" date="2020-06" db="EMBL/GenBank/DDBJ databases">
        <title>Draft genome of Bugula neritina, a colonial animal packing powerful symbionts and potential medicines.</title>
        <authorList>
            <person name="Rayko M."/>
        </authorList>
    </citation>
    <scope>NUCLEOTIDE SEQUENCE [LARGE SCALE GENOMIC DNA]</scope>
    <source>
        <strain evidence="7">Kwan_BN1</strain>
    </source>
</reference>
<dbReference type="AlphaFoldDB" id="A0A7J7JTB6"/>
<keyword evidence="4 5" id="KW-0472">Membrane</keyword>
<evidence type="ECO:0000313" key="8">
    <source>
        <dbReference type="Proteomes" id="UP000593567"/>
    </source>
</evidence>
<accession>A0A7J7JTB6</accession>
<organism evidence="7 8">
    <name type="scientific">Bugula neritina</name>
    <name type="common">Brown bryozoan</name>
    <name type="synonym">Sertularia neritina</name>
    <dbReference type="NCBI Taxonomy" id="10212"/>
    <lineage>
        <taxon>Eukaryota</taxon>
        <taxon>Metazoa</taxon>
        <taxon>Spiralia</taxon>
        <taxon>Lophotrochozoa</taxon>
        <taxon>Bryozoa</taxon>
        <taxon>Gymnolaemata</taxon>
        <taxon>Cheilostomatida</taxon>
        <taxon>Flustrina</taxon>
        <taxon>Buguloidea</taxon>
        <taxon>Bugulidae</taxon>
        <taxon>Bugula</taxon>
    </lineage>
</organism>
<dbReference type="GO" id="GO:0016020">
    <property type="term" value="C:membrane"/>
    <property type="evidence" value="ECO:0007669"/>
    <property type="project" value="UniProtKB-SubCell"/>
</dbReference>
<evidence type="ECO:0000256" key="1">
    <source>
        <dbReference type="ARBA" id="ARBA00004141"/>
    </source>
</evidence>
<evidence type="ECO:0000256" key="5">
    <source>
        <dbReference type="SAM" id="Phobius"/>
    </source>
</evidence>
<proteinExistence type="predicted"/>
<dbReference type="InterPro" id="IPR037185">
    <property type="entry name" value="EmrE-like"/>
</dbReference>
<comment type="subcellular location">
    <subcellularLocation>
        <location evidence="1">Membrane</location>
        <topology evidence="1">Multi-pass membrane protein</topology>
    </subcellularLocation>
</comment>
<dbReference type="OrthoDB" id="6418713at2759"/>
<dbReference type="EMBL" id="VXIV02001802">
    <property type="protein sequence ID" value="KAF6029620.1"/>
    <property type="molecule type" value="Genomic_DNA"/>
</dbReference>